<dbReference type="FunFam" id="3.90.1580.10:FF:000018">
    <property type="entry name" value="Predicted protein"/>
    <property type="match status" value="1"/>
</dbReference>
<dbReference type="GeneID" id="6753726"/>
<dbReference type="OMA" id="RQNVYDL"/>
<dbReference type="InterPro" id="IPR042095">
    <property type="entry name" value="SUMF_sf"/>
</dbReference>
<keyword evidence="4" id="KW-1185">Reference proteome</keyword>
<dbReference type="Pfam" id="PF03781">
    <property type="entry name" value="FGE-sulfatase"/>
    <property type="match status" value="1"/>
</dbReference>
<dbReference type="InterPro" id="IPR051043">
    <property type="entry name" value="Sulfatase_Mod_Factor_Kinase"/>
</dbReference>
<dbReference type="GO" id="GO:0005783">
    <property type="term" value="C:endoplasmic reticulum"/>
    <property type="evidence" value="ECO:0000318"/>
    <property type="project" value="GO_Central"/>
</dbReference>
<sequence>MVFLLGGLTTVGTNKIAILSDSEGPSYRAYLSPFYIDKYEVSNRKFRQFIHATGHRTQAEELGSSFILTAIPKLKSTSSSQEKVVVDSPWWKLAKNANWNHPEGLNSSINGILDHPVVHMSWNDANAYCNWAGKRLPTEAEWEYAARGGLNDRLFPWGNNPIPKGQHRMNIWQGKFPRENTADDGYIGTAPVVNSYLPNAYGIYNTIGNVWEWVYDWWSRRDGQLRSRQDISNNPKGPNSGVKKVQKGGSYLCHKSYCYRYRCAARNAAPPDTSAINLGFRCAMDMKMFGSNDH</sequence>
<reference evidence="3 4" key="1">
    <citation type="journal article" date="2008" name="Nature">
        <title>The Trichoplax genome and the nature of placozoans.</title>
        <authorList>
            <person name="Srivastava M."/>
            <person name="Begovic E."/>
            <person name="Chapman J."/>
            <person name="Putnam N.H."/>
            <person name="Hellsten U."/>
            <person name="Kawashima T."/>
            <person name="Kuo A."/>
            <person name="Mitros T."/>
            <person name="Salamov A."/>
            <person name="Carpenter M.L."/>
            <person name="Signorovitch A.Y."/>
            <person name="Moreno M.A."/>
            <person name="Kamm K."/>
            <person name="Grimwood J."/>
            <person name="Schmutz J."/>
            <person name="Shapiro H."/>
            <person name="Grigoriev I.V."/>
            <person name="Buss L.W."/>
            <person name="Schierwater B."/>
            <person name="Dellaporta S.L."/>
            <person name="Rokhsar D.S."/>
        </authorList>
    </citation>
    <scope>NUCLEOTIDE SEQUENCE [LARGE SCALE GENOMIC DNA]</scope>
    <source>
        <strain evidence="3 4">Grell-BS-1999</strain>
    </source>
</reference>
<dbReference type="EMBL" id="DS985245">
    <property type="protein sequence ID" value="EDV25065.1"/>
    <property type="molecule type" value="Genomic_DNA"/>
</dbReference>
<dbReference type="HOGENOM" id="CLU_012431_4_2_1"/>
<dbReference type="Proteomes" id="UP000009022">
    <property type="component" value="Unassembled WGS sequence"/>
</dbReference>
<dbReference type="RefSeq" id="XP_002112955.1">
    <property type="nucleotide sequence ID" value="XM_002112919.1"/>
</dbReference>
<dbReference type="InParanoid" id="B3RYM4"/>
<dbReference type="eggNOG" id="ENOG502QVDG">
    <property type="taxonomic scope" value="Eukaryota"/>
</dbReference>
<gene>
    <name evidence="3" type="ORF">TRIADDRAFT_26011</name>
</gene>
<organism evidence="3 4">
    <name type="scientific">Trichoplax adhaerens</name>
    <name type="common">Trichoplax reptans</name>
    <dbReference type="NCBI Taxonomy" id="10228"/>
    <lineage>
        <taxon>Eukaryota</taxon>
        <taxon>Metazoa</taxon>
        <taxon>Placozoa</taxon>
        <taxon>Uniplacotomia</taxon>
        <taxon>Trichoplacea</taxon>
        <taxon>Trichoplacidae</taxon>
        <taxon>Trichoplax</taxon>
    </lineage>
</organism>
<comment type="similarity">
    <text evidence="1">Belongs to the sulfatase-modifying factor family.</text>
</comment>
<dbReference type="PANTHER" id="PTHR23150">
    <property type="entry name" value="SULFATASE MODIFYING FACTOR 1, 2"/>
    <property type="match status" value="1"/>
</dbReference>
<dbReference type="InterPro" id="IPR005532">
    <property type="entry name" value="SUMF_dom"/>
</dbReference>
<evidence type="ECO:0000313" key="3">
    <source>
        <dbReference type="EMBL" id="EDV25065.1"/>
    </source>
</evidence>
<name>B3RYM4_TRIAD</name>
<dbReference type="STRING" id="10228.B3RYM4"/>
<evidence type="ECO:0000313" key="4">
    <source>
        <dbReference type="Proteomes" id="UP000009022"/>
    </source>
</evidence>
<dbReference type="CTD" id="6753726"/>
<dbReference type="PANTHER" id="PTHR23150:SF19">
    <property type="entry name" value="FORMYLGLYCINE-GENERATING ENZYME"/>
    <property type="match status" value="1"/>
</dbReference>
<dbReference type="OrthoDB" id="659at2759"/>
<dbReference type="GO" id="GO:0120147">
    <property type="term" value="F:formylglycine-generating oxidase activity"/>
    <property type="evidence" value="ECO:0000318"/>
    <property type="project" value="GO_Central"/>
</dbReference>
<dbReference type="InterPro" id="IPR016187">
    <property type="entry name" value="CTDL_fold"/>
</dbReference>
<feature type="domain" description="Sulfatase-modifying factor enzyme-like" evidence="2">
    <location>
        <begin position="1"/>
        <end position="283"/>
    </location>
</feature>
<accession>B3RYM4</accession>
<dbReference type="PhylomeDB" id="B3RYM4"/>
<evidence type="ECO:0000256" key="1">
    <source>
        <dbReference type="ARBA" id="ARBA00005310"/>
    </source>
</evidence>
<dbReference type="FunCoup" id="B3RYM4">
    <property type="interactions" value="330"/>
</dbReference>
<dbReference type="SUPFAM" id="SSF56436">
    <property type="entry name" value="C-type lectin-like"/>
    <property type="match status" value="1"/>
</dbReference>
<evidence type="ECO:0000259" key="2">
    <source>
        <dbReference type="Pfam" id="PF03781"/>
    </source>
</evidence>
<dbReference type="Gene3D" id="3.90.1580.10">
    <property type="entry name" value="paralog of FGE (formylglycine-generating enzyme)"/>
    <property type="match status" value="1"/>
</dbReference>
<protein>
    <recommendedName>
        <fullName evidence="2">Sulfatase-modifying factor enzyme-like domain-containing protein</fullName>
    </recommendedName>
</protein>
<dbReference type="AlphaFoldDB" id="B3RYM4"/>
<dbReference type="KEGG" id="tad:TRIADDRAFT_26011"/>
<proteinExistence type="inferred from homology"/>